<comment type="caution">
    <text evidence="3">The sequence shown here is derived from an EMBL/GenBank/DDBJ whole genome shotgun (WGS) entry which is preliminary data.</text>
</comment>
<dbReference type="Proteomes" id="UP000034176">
    <property type="component" value="Unassembled WGS sequence"/>
</dbReference>
<dbReference type="AlphaFoldDB" id="A0A0G0B198"/>
<protein>
    <recommendedName>
        <fullName evidence="2">VanZ-like domain-containing protein</fullName>
    </recommendedName>
</protein>
<name>A0A0G0B198_9BACT</name>
<feature type="transmembrane region" description="Helical" evidence="1">
    <location>
        <begin position="6"/>
        <end position="22"/>
    </location>
</feature>
<feature type="transmembrane region" description="Helical" evidence="1">
    <location>
        <begin position="34"/>
        <end position="58"/>
    </location>
</feature>
<accession>A0A0G0B198</accession>
<dbReference type="Pfam" id="PF04892">
    <property type="entry name" value="VanZ"/>
    <property type="match status" value="1"/>
</dbReference>
<dbReference type="InterPro" id="IPR006976">
    <property type="entry name" value="VanZ-like"/>
</dbReference>
<proteinExistence type="predicted"/>
<evidence type="ECO:0000256" key="1">
    <source>
        <dbReference type="SAM" id="Phobius"/>
    </source>
</evidence>
<reference evidence="3 4" key="1">
    <citation type="journal article" date="2015" name="Nature">
        <title>rRNA introns, odd ribosomes, and small enigmatic genomes across a large radiation of phyla.</title>
        <authorList>
            <person name="Brown C.T."/>
            <person name="Hug L.A."/>
            <person name="Thomas B.C."/>
            <person name="Sharon I."/>
            <person name="Castelle C.J."/>
            <person name="Singh A."/>
            <person name="Wilkins M.J."/>
            <person name="Williams K.H."/>
            <person name="Banfield J.F."/>
        </authorList>
    </citation>
    <scope>NUCLEOTIDE SEQUENCE [LARGE SCALE GENOMIC DNA]</scope>
</reference>
<gene>
    <name evidence="3" type="ORF">UR52_C0031G0001</name>
</gene>
<dbReference type="EMBL" id="LBPN01000031">
    <property type="protein sequence ID" value="KKP57446.1"/>
    <property type="molecule type" value="Genomic_DNA"/>
</dbReference>
<evidence type="ECO:0000259" key="2">
    <source>
        <dbReference type="Pfam" id="PF04892"/>
    </source>
</evidence>
<organism evidence="3 4">
    <name type="scientific">Candidatus Gottesmanbacteria bacterium GW2011_GWA1_34_13</name>
    <dbReference type="NCBI Taxonomy" id="1618434"/>
    <lineage>
        <taxon>Bacteria</taxon>
        <taxon>Candidatus Gottesmaniibacteriota</taxon>
    </lineage>
</organism>
<evidence type="ECO:0000313" key="3">
    <source>
        <dbReference type="EMBL" id="KKP57446.1"/>
    </source>
</evidence>
<keyword evidence="1" id="KW-0812">Transmembrane</keyword>
<feature type="domain" description="VanZ-like" evidence="2">
    <location>
        <begin position="6"/>
        <end position="101"/>
    </location>
</feature>
<dbReference type="NCBIfam" id="NF037970">
    <property type="entry name" value="vanZ_1"/>
    <property type="match status" value="1"/>
</dbReference>
<dbReference type="STRING" id="1618434.UR52_C0031G0001"/>
<sequence>MKQVKFWTPTIIWMTLIFFFSSKQSVRVSEIYFLQFLFFKTLHLIEYAILFILFYWSLKNTTNDVDWKNRANAIIFSIVYAFTDEIHQVFVSSREGRLRDV</sequence>
<feature type="non-terminal residue" evidence="3">
    <location>
        <position position="101"/>
    </location>
</feature>
<keyword evidence="1" id="KW-0472">Membrane</keyword>
<evidence type="ECO:0000313" key="4">
    <source>
        <dbReference type="Proteomes" id="UP000034176"/>
    </source>
</evidence>
<keyword evidence="1" id="KW-1133">Transmembrane helix</keyword>